<dbReference type="Gene3D" id="1.20.58.290">
    <property type="entry name" value="Hypothetical membrane protein ta0354_69_121"/>
    <property type="match status" value="1"/>
</dbReference>
<gene>
    <name evidence="3" type="ORF">MW046_04920</name>
</gene>
<dbReference type="KEGG" id="haad:MW046_04920"/>
<dbReference type="RefSeq" id="WP_247994448.1">
    <property type="nucleotide sequence ID" value="NZ_CP096019.1"/>
</dbReference>
<feature type="domain" description="DUF447" evidence="1">
    <location>
        <begin position="14"/>
        <end position="119"/>
    </location>
</feature>
<dbReference type="AlphaFoldDB" id="A0A8U0A4R7"/>
<dbReference type="Pfam" id="PF20766">
    <property type="entry name" value="DUF447_C"/>
    <property type="match status" value="1"/>
</dbReference>
<proteinExistence type="predicted"/>
<dbReference type="SUPFAM" id="SSF50475">
    <property type="entry name" value="FMN-binding split barrel"/>
    <property type="match status" value="1"/>
</dbReference>
<accession>A0A8U0A4R7</accession>
<evidence type="ECO:0000313" key="4">
    <source>
        <dbReference type="Proteomes" id="UP000831768"/>
    </source>
</evidence>
<dbReference type="EMBL" id="CP096019">
    <property type="protein sequence ID" value="UPM43789.1"/>
    <property type="molecule type" value="Genomic_DNA"/>
</dbReference>
<dbReference type="InterPro" id="IPR007386">
    <property type="entry name" value="DUF447_N"/>
</dbReference>
<reference evidence="3" key="1">
    <citation type="submission" date="2022-04" db="EMBL/GenBank/DDBJ databases">
        <title>Halocatena sp. nov., isolated from a salt lake.</title>
        <authorList>
            <person name="Cui H.-L."/>
        </authorList>
    </citation>
    <scope>NUCLEOTIDE SEQUENCE</scope>
    <source>
        <strain evidence="3">AD-1</strain>
    </source>
</reference>
<name>A0A8U0A4R7_9EURY</name>
<protein>
    <submittedName>
        <fullName evidence="3">DUF447 family protein</fullName>
    </submittedName>
</protein>
<dbReference type="Proteomes" id="UP000831768">
    <property type="component" value="Chromosome"/>
</dbReference>
<dbReference type="InterPro" id="IPR012349">
    <property type="entry name" value="Split_barrel_FMN-bd"/>
</dbReference>
<keyword evidence="4" id="KW-1185">Reference proteome</keyword>
<dbReference type="InterPro" id="IPR049288">
    <property type="entry name" value="DUF447_C"/>
</dbReference>
<evidence type="ECO:0000259" key="2">
    <source>
        <dbReference type="Pfam" id="PF20766"/>
    </source>
</evidence>
<dbReference type="GeneID" id="71927365"/>
<sequence length="184" mass="20608">MTGDGWPLELSGVTESIVTTLGPNDRWNVAVLGLFAGEVITARTWGRTRTRRNFHERGEGYVQFTRDPVDFVEAACSIREEASPILDSADAWVRVAVESIGTGEDWEEWALTPVESGIEQRVVPTTNRGYYAIVEATVAASRLDVPEYDTDELRAQIDRAESVVERCGGDRERAAWERFEELVE</sequence>
<evidence type="ECO:0000259" key="1">
    <source>
        <dbReference type="Pfam" id="PF04289"/>
    </source>
</evidence>
<evidence type="ECO:0000313" key="3">
    <source>
        <dbReference type="EMBL" id="UPM43789.1"/>
    </source>
</evidence>
<feature type="domain" description="DUF447" evidence="2">
    <location>
        <begin position="127"/>
        <end position="180"/>
    </location>
</feature>
<organism evidence="3 4">
    <name type="scientific">Halocatena salina</name>
    <dbReference type="NCBI Taxonomy" id="2934340"/>
    <lineage>
        <taxon>Archaea</taxon>
        <taxon>Methanobacteriati</taxon>
        <taxon>Methanobacteriota</taxon>
        <taxon>Stenosarchaea group</taxon>
        <taxon>Halobacteria</taxon>
        <taxon>Halobacteriales</taxon>
        <taxon>Natronomonadaceae</taxon>
        <taxon>Halocatena</taxon>
    </lineage>
</organism>
<dbReference type="Pfam" id="PF04289">
    <property type="entry name" value="DUF447_N"/>
    <property type="match status" value="1"/>
</dbReference>
<dbReference type="Gene3D" id="2.30.110.10">
    <property type="entry name" value="Electron Transport, Fmn-binding Protein, Chain A"/>
    <property type="match status" value="1"/>
</dbReference>